<dbReference type="PROSITE" id="PS50949">
    <property type="entry name" value="HTH_GNTR"/>
    <property type="match status" value="1"/>
</dbReference>
<organism evidence="5 6">
    <name type="scientific">Kordiimonas pumila</name>
    <dbReference type="NCBI Taxonomy" id="2161677"/>
    <lineage>
        <taxon>Bacteria</taxon>
        <taxon>Pseudomonadati</taxon>
        <taxon>Pseudomonadota</taxon>
        <taxon>Alphaproteobacteria</taxon>
        <taxon>Kordiimonadales</taxon>
        <taxon>Kordiimonadaceae</taxon>
        <taxon>Kordiimonas</taxon>
    </lineage>
</organism>
<evidence type="ECO:0000256" key="1">
    <source>
        <dbReference type="ARBA" id="ARBA00023015"/>
    </source>
</evidence>
<protein>
    <submittedName>
        <fullName evidence="5">GntR family transcriptional regulator</fullName>
    </submittedName>
</protein>
<dbReference type="InterPro" id="IPR011711">
    <property type="entry name" value="GntR_C"/>
</dbReference>
<keyword evidence="2" id="KW-0238">DNA-binding</keyword>
<dbReference type="Proteomes" id="UP001595444">
    <property type="component" value="Unassembled WGS sequence"/>
</dbReference>
<dbReference type="SUPFAM" id="SSF48008">
    <property type="entry name" value="GntR ligand-binding domain-like"/>
    <property type="match status" value="1"/>
</dbReference>
<accession>A0ABV7D992</accession>
<proteinExistence type="predicted"/>
<comment type="caution">
    <text evidence="5">The sequence shown here is derived from an EMBL/GenBank/DDBJ whole genome shotgun (WGS) entry which is preliminary data.</text>
</comment>
<keyword evidence="1" id="KW-0805">Transcription regulation</keyword>
<dbReference type="Pfam" id="PF07729">
    <property type="entry name" value="FCD"/>
    <property type="match status" value="1"/>
</dbReference>
<gene>
    <name evidence="5" type="ORF">ACFOKA_17925</name>
</gene>
<dbReference type="SMART" id="SM00895">
    <property type="entry name" value="FCD"/>
    <property type="match status" value="1"/>
</dbReference>
<name>A0ABV7D992_9PROT</name>
<dbReference type="InterPro" id="IPR036388">
    <property type="entry name" value="WH-like_DNA-bd_sf"/>
</dbReference>
<dbReference type="Gene3D" id="1.10.10.10">
    <property type="entry name" value="Winged helix-like DNA-binding domain superfamily/Winged helix DNA-binding domain"/>
    <property type="match status" value="1"/>
</dbReference>
<dbReference type="InterPro" id="IPR008920">
    <property type="entry name" value="TF_FadR/GntR_C"/>
</dbReference>
<evidence type="ECO:0000256" key="3">
    <source>
        <dbReference type="ARBA" id="ARBA00023163"/>
    </source>
</evidence>
<evidence type="ECO:0000313" key="6">
    <source>
        <dbReference type="Proteomes" id="UP001595444"/>
    </source>
</evidence>
<keyword evidence="6" id="KW-1185">Reference proteome</keyword>
<sequence length="237" mass="26750">MLNKPDEGSDKADLGEKAYRLLYREIIRCKILPGQDITEAQMCEKYELSRSPVRRALALLAHDGLITPVPRLGFHVSDISLVSIRQTFEMRASLEGLAARACVGRVDIDKLRDLNTRYVEGAHAGEHGMLDVHNEIHREVYAATNNPILEKVLKQLLDQSNRIAYFVVKVGGQGHASSDVNIDEHEALFTVLEKSDAEEAALRFQSHVRESERLVIDALLKSRYFSDLPIRINNSEY</sequence>
<dbReference type="EMBL" id="JBHRSL010000028">
    <property type="protein sequence ID" value="MFC3053783.1"/>
    <property type="molecule type" value="Genomic_DNA"/>
</dbReference>
<evidence type="ECO:0000313" key="5">
    <source>
        <dbReference type="EMBL" id="MFC3053783.1"/>
    </source>
</evidence>
<evidence type="ECO:0000256" key="2">
    <source>
        <dbReference type="ARBA" id="ARBA00023125"/>
    </source>
</evidence>
<dbReference type="PANTHER" id="PTHR43537:SF45">
    <property type="entry name" value="GNTR FAMILY REGULATORY PROTEIN"/>
    <property type="match status" value="1"/>
</dbReference>
<dbReference type="SMART" id="SM00345">
    <property type="entry name" value="HTH_GNTR"/>
    <property type="match status" value="1"/>
</dbReference>
<dbReference type="SUPFAM" id="SSF46785">
    <property type="entry name" value="Winged helix' DNA-binding domain"/>
    <property type="match status" value="1"/>
</dbReference>
<feature type="domain" description="HTH gntR-type" evidence="4">
    <location>
        <begin position="12"/>
        <end position="79"/>
    </location>
</feature>
<dbReference type="Pfam" id="PF00392">
    <property type="entry name" value="GntR"/>
    <property type="match status" value="1"/>
</dbReference>
<reference evidence="6" key="1">
    <citation type="journal article" date="2019" name="Int. J. Syst. Evol. Microbiol.">
        <title>The Global Catalogue of Microorganisms (GCM) 10K type strain sequencing project: providing services to taxonomists for standard genome sequencing and annotation.</title>
        <authorList>
            <consortium name="The Broad Institute Genomics Platform"/>
            <consortium name="The Broad Institute Genome Sequencing Center for Infectious Disease"/>
            <person name="Wu L."/>
            <person name="Ma J."/>
        </authorList>
    </citation>
    <scope>NUCLEOTIDE SEQUENCE [LARGE SCALE GENOMIC DNA]</scope>
    <source>
        <strain evidence="6">KCTC 62164</strain>
    </source>
</reference>
<keyword evidence="3" id="KW-0804">Transcription</keyword>
<dbReference type="InterPro" id="IPR000524">
    <property type="entry name" value="Tscrpt_reg_HTH_GntR"/>
</dbReference>
<dbReference type="PANTHER" id="PTHR43537">
    <property type="entry name" value="TRANSCRIPTIONAL REGULATOR, GNTR FAMILY"/>
    <property type="match status" value="1"/>
</dbReference>
<dbReference type="RefSeq" id="WP_194214401.1">
    <property type="nucleotide sequence ID" value="NZ_CP061205.1"/>
</dbReference>
<dbReference type="Gene3D" id="1.20.120.530">
    <property type="entry name" value="GntR ligand-binding domain-like"/>
    <property type="match status" value="1"/>
</dbReference>
<evidence type="ECO:0000259" key="4">
    <source>
        <dbReference type="PROSITE" id="PS50949"/>
    </source>
</evidence>
<dbReference type="InterPro" id="IPR036390">
    <property type="entry name" value="WH_DNA-bd_sf"/>
</dbReference>